<dbReference type="EMBL" id="CAJNNW010009291">
    <property type="protein sequence ID" value="CAE8650844.1"/>
    <property type="molecule type" value="Genomic_DNA"/>
</dbReference>
<proteinExistence type="predicted"/>
<dbReference type="Proteomes" id="UP000626109">
    <property type="component" value="Unassembled WGS sequence"/>
</dbReference>
<comment type="caution">
    <text evidence="2">The sequence shown here is derived from an EMBL/GenBank/DDBJ whole genome shotgun (WGS) entry which is preliminary data.</text>
</comment>
<evidence type="ECO:0000256" key="1">
    <source>
        <dbReference type="SAM" id="MobiDB-lite"/>
    </source>
</evidence>
<sequence>VESSCADSDADFKYGAGSSSSQRSLPPLYVREEHLSCEELPDWDQSRYEMIRIVQLAEDSQHAQIELHFDKVLSTEVAVKRFSRQRLCSSPEEFRARWGAEDLEDPWQEIYVASYLGQVGPSRVPG</sequence>
<dbReference type="AlphaFoldDB" id="A0A813IJZ5"/>
<organism evidence="2 3">
    <name type="scientific">Polarella glacialis</name>
    <name type="common">Dinoflagellate</name>
    <dbReference type="NCBI Taxonomy" id="89957"/>
    <lineage>
        <taxon>Eukaryota</taxon>
        <taxon>Sar</taxon>
        <taxon>Alveolata</taxon>
        <taxon>Dinophyceae</taxon>
        <taxon>Suessiales</taxon>
        <taxon>Suessiaceae</taxon>
        <taxon>Polarella</taxon>
    </lineage>
</organism>
<evidence type="ECO:0000313" key="2">
    <source>
        <dbReference type="EMBL" id="CAE8650844.1"/>
    </source>
</evidence>
<evidence type="ECO:0000313" key="3">
    <source>
        <dbReference type="Proteomes" id="UP000626109"/>
    </source>
</evidence>
<feature type="region of interest" description="Disordered" evidence="1">
    <location>
        <begin position="1"/>
        <end position="25"/>
    </location>
</feature>
<reference evidence="2" key="1">
    <citation type="submission" date="2021-02" db="EMBL/GenBank/DDBJ databases">
        <authorList>
            <person name="Dougan E. K."/>
            <person name="Rhodes N."/>
            <person name="Thang M."/>
            <person name="Chan C."/>
        </authorList>
    </citation>
    <scope>NUCLEOTIDE SEQUENCE</scope>
</reference>
<name>A0A813IJZ5_POLGL</name>
<accession>A0A813IJZ5</accession>
<feature type="non-terminal residue" evidence="2">
    <location>
        <position position="126"/>
    </location>
</feature>
<feature type="non-terminal residue" evidence="2">
    <location>
        <position position="1"/>
    </location>
</feature>
<gene>
    <name evidence="2" type="ORF">PGLA2088_LOCUS8633</name>
</gene>
<protein>
    <submittedName>
        <fullName evidence="2">Uncharacterized protein</fullName>
    </submittedName>
</protein>